<sequence length="580" mass="58748">MALTIQTNVSSLNAQRNLNQSNSALGTNFERLSSGLRINSAADDAAGLQISNRLTSQINGLNIATRNANDANSLSQTAEGALQESTNILQRMRDLSIQSANGTFSDSDRSALQEEVNQLQDELDRIADTTTFGDRKLLDGSFGTESFQVGAQAFETVSVSINSFQTESMGAQTYELLKTEVGGSFTGVAVSEGTASVVTGSASAIGLGGIGVSTAATADATFGGTALTNSANTLNISGELGSATINVDGSASAGDIAKSINDQSQATGVNADARTVVALDFYSAGGSFAANSSGTINTFGGALTGTATLTFSLRGSNDDLATAPTIKVDITNTEDLSSLANAINAVADETGVGANVGDDGRLILTSESGDTIQIDNLQLTGVGSTVGIDAATYEFSGDTDDTANIASYANLVATTGSTIADAAAVGDSAADFVGTIRLTANGDFNVQANTQAGASALSTTILQNASLGAGAELSQLDSVDNIDISTAIGAQEAVSVIDGALSYIDSQRASLGAVQNRLDSTISNLSNISENASNSRSGIRDTDFAEETSELSKNQVLTQAATSVLAQANQLPQAALSLLG</sequence>
<dbReference type="PANTHER" id="PTHR42792:SF2">
    <property type="entry name" value="FLAGELLIN"/>
    <property type="match status" value="1"/>
</dbReference>
<comment type="subcellular location">
    <subcellularLocation>
        <location evidence="4">Secreted</location>
    </subcellularLocation>
    <subcellularLocation>
        <location evidence="4">Bacterial flagellum</location>
    </subcellularLocation>
</comment>
<dbReference type="InterPro" id="IPR001492">
    <property type="entry name" value="Flagellin"/>
</dbReference>
<dbReference type="Pfam" id="PF00700">
    <property type="entry name" value="Flagellin_C"/>
    <property type="match status" value="1"/>
</dbReference>
<name>A0A368N4S6_9GAMM</name>
<keyword evidence="7" id="KW-0969">Cilium</keyword>
<reference evidence="7 8" key="1">
    <citation type="submission" date="2018-07" db="EMBL/GenBank/DDBJ databases">
        <title>Corallincola holothuriorum sp. nov., a new facultative anaerobe isolated from sea cucumber Apostichopus japonicus.</title>
        <authorList>
            <person name="Xia H."/>
        </authorList>
    </citation>
    <scope>NUCLEOTIDE SEQUENCE [LARGE SCALE GENOMIC DNA]</scope>
    <source>
        <strain evidence="7 8">C4</strain>
    </source>
</reference>
<proteinExistence type="inferred from homology"/>
<dbReference type="Proteomes" id="UP000252558">
    <property type="component" value="Unassembled WGS sequence"/>
</dbReference>
<dbReference type="SUPFAM" id="SSF64518">
    <property type="entry name" value="Phase 1 flagellin"/>
    <property type="match status" value="2"/>
</dbReference>
<keyword evidence="7" id="KW-0282">Flagellum</keyword>
<comment type="caution">
    <text evidence="7">The sequence shown here is derived from an EMBL/GenBank/DDBJ whole genome shotgun (WGS) entry which is preliminary data.</text>
</comment>
<comment type="similarity">
    <text evidence="1 4">Belongs to the bacterial flagellin family.</text>
</comment>
<dbReference type="InterPro" id="IPR042187">
    <property type="entry name" value="Flagellin_C_sub2"/>
</dbReference>
<keyword evidence="2 4" id="KW-0964">Secreted</keyword>
<dbReference type="GO" id="GO:0005576">
    <property type="term" value="C:extracellular region"/>
    <property type="evidence" value="ECO:0007669"/>
    <property type="project" value="UniProtKB-SubCell"/>
</dbReference>
<evidence type="ECO:0000259" key="6">
    <source>
        <dbReference type="Pfam" id="PF00700"/>
    </source>
</evidence>
<protein>
    <recommendedName>
        <fullName evidence="4">Flagellin</fullName>
    </recommendedName>
</protein>
<dbReference type="Gene3D" id="1.20.1330.10">
    <property type="entry name" value="f41 fragment of flagellin, N-terminal domain"/>
    <property type="match status" value="2"/>
</dbReference>
<dbReference type="EMBL" id="QPID01000013">
    <property type="protein sequence ID" value="RCU44584.1"/>
    <property type="molecule type" value="Genomic_DNA"/>
</dbReference>
<dbReference type="RefSeq" id="WP_114339774.1">
    <property type="nucleotide sequence ID" value="NZ_QPID01000013.1"/>
</dbReference>
<evidence type="ECO:0000259" key="5">
    <source>
        <dbReference type="Pfam" id="PF00669"/>
    </source>
</evidence>
<evidence type="ECO:0000256" key="3">
    <source>
        <dbReference type="ARBA" id="ARBA00023143"/>
    </source>
</evidence>
<dbReference type="InterPro" id="IPR001029">
    <property type="entry name" value="Flagellin_N"/>
</dbReference>
<dbReference type="GO" id="GO:0005198">
    <property type="term" value="F:structural molecule activity"/>
    <property type="evidence" value="ECO:0007669"/>
    <property type="project" value="UniProtKB-UniRule"/>
</dbReference>
<feature type="domain" description="Flagellin C-terminal" evidence="6">
    <location>
        <begin position="495"/>
        <end position="579"/>
    </location>
</feature>
<evidence type="ECO:0000313" key="7">
    <source>
        <dbReference type="EMBL" id="RCU44584.1"/>
    </source>
</evidence>
<keyword evidence="8" id="KW-1185">Reference proteome</keyword>
<dbReference type="InterPro" id="IPR046358">
    <property type="entry name" value="Flagellin_C"/>
</dbReference>
<dbReference type="PRINTS" id="PR00207">
    <property type="entry name" value="FLAGELLIN"/>
</dbReference>
<dbReference type="OrthoDB" id="9796789at2"/>
<dbReference type="GO" id="GO:0009288">
    <property type="term" value="C:bacterial-type flagellum"/>
    <property type="evidence" value="ECO:0007669"/>
    <property type="project" value="UniProtKB-SubCell"/>
</dbReference>
<feature type="domain" description="Flagellin N-terminal" evidence="5">
    <location>
        <begin position="5"/>
        <end position="141"/>
    </location>
</feature>
<dbReference type="Gene3D" id="6.10.10.10">
    <property type="entry name" value="Flagellar export chaperone, C-terminal domain"/>
    <property type="match status" value="1"/>
</dbReference>
<dbReference type="InterPro" id="IPR010810">
    <property type="entry name" value="Flagellin_hook_IN_motif"/>
</dbReference>
<dbReference type="Pfam" id="PF07196">
    <property type="entry name" value="Flagellin_IN"/>
    <property type="match status" value="2"/>
</dbReference>
<keyword evidence="3 4" id="KW-0975">Bacterial flagellum</keyword>
<dbReference type="PANTHER" id="PTHR42792">
    <property type="entry name" value="FLAGELLIN"/>
    <property type="match status" value="1"/>
</dbReference>
<keyword evidence="7" id="KW-0966">Cell projection</keyword>
<evidence type="ECO:0000256" key="4">
    <source>
        <dbReference type="RuleBase" id="RU362073"/>
    </source>
</evidence>
<evidence type="ECO:0000256" key="2">
    <source>
        <dbReference type="ARBA" id="ARBA00022525"/>
    </source>
</evidence>
<dbReference type="Gene3D" id="2.60.40.4390">
    <property type="match status" value="1"/>
</dbReference>
<gene>
    <name evidence="7" type="ORF">DU002_17655</name>
</gene>
<evidence type="ECO:0000256" key="1">
    <source>
        <dbReference type="ARBA" id="ARBA00005709"/>
    </source>
</evidence>
<organism evidence="7 8">
    <name type="scientific">Corallincola holothuriorum</name>
    <dbReference type="NCBI Taxonomy" id="2282215"/>
    <lineage>
        <taxon>Bacteria</taxon>
        <taxon>Pseudomonadati</taxon>
        <taxon>Pseudomonadota</taxon>
        <taxon>Gammaproteobacteria</taxon>
        <taxon>Alteromonadales</taxon>
        <taxon>Psychromonadaceae</taxon>
        <taxon>Corallincola</taxon>
    </lineage>
</organism>
<dbReference type="Pfam" id="PF00669">
    <property type="entry name" value="Flagellin_N"/>
    <property type="match status" value="1"/>
</dbReference>
<evidence type="ECO:0000313" key="8">
    <source>
        <dbReference type="Proteomes" id="UP000252558"/>
    </source>
</evidence>
<dbReference type="Gene3D" id="6.10.280.190">
    <property type="match status" value="1"/>
</dbReference>
<dbReference type="AlphaFoldDB" id="A0A368N4S6"/>
<comment type="function">
    <text evidence="4">Flagellin is the subunit protein which polymerizes to form the filaments of bacterial flagella.</text>
</comment>
<accession>A0A368N4S6</accession>